<dbReference type="SUPFAM" id="SSF54427">
    <property type="entry name" value="NTF2-like"/>
    <property type="match status" value="1"/>
</dbReference>
<dbReference type="OrthoDB" id="7375616at2"/>
<evidence type="ECO:0000313" key="2">
    <source>
        <dbReference type="EMBL" id="RAG83363.1"/>
    </source>
</evidence>
<dbReference type="EMBL" id="QKYN01000089">
    <property type="protein sequence ID" value="RAG83363.1"/>
    <property type="molecule type" value="Genomic_DNA"/>
</dbReference>
<evidence type="ECO:0000259" key="1">
    <source>
        <dbReference type="Pfam" id="PF12680"/>
    </source>
</evidence>
<protein>
    <submittedName>
        <fullName evidence="2">DUF4440 domain-containing protein</fullName>
    </submittedName>
</protein>
<proteinExistence type="predicted"/>
<dbReference type="InterPro" id="IPR032710">
    <property type="entry name" value="NTF2-like_dom_sf"/>
</dbReference>
<dbReference type="Gene3D" id="3.10.450.50">
    <property type="match status" value="1"/>
</dbReference>
<dbReference type="Pfam" id="PF12680">
    <property type="entry name" value="SnoaL_2"/>
    <property type="match status" value="1"/>
</dbReference>
<dbReference type="InterPro" id="IPR037401">
    <property type="entry name" value="SnoaL-like"/>
</dbReference>
<sequence>MTMVAKEVFTMTTLTTDSVVRDPGSLSSRFVADCNRGDLDGLLALYEPQAVVVEPTGSLREGTAAVRAHLARLLSLRPAMTLLATRTVVAGELALGTSHWRCDATGPDGAAIRMESHSAELSRRQPDGSWLMLVDNPWGAVLP</sequence>
<feature type="domain" description="SnoaL-like" evidence="1">
    <location>
        <begin position="29"/>
        <end position="115"/>
    </location>
</feature>
<dbReference type="Proteomes" id="UP000248889">
    <property type="component" value="Unassembled WGS sequence"/>
</dbReference>
<keyword evidence="3" id="KW-1185">Reference proteome</keyword>
<evidence type="ECO:0000313" key="3">
    <source>
        <dbReference type="Proteomes" id="UP000248889"/>
    </source>
</evidence>
<dbReference type="AlphaFoldDB" id="A0A2X0IIE3"/>
<comment type="caution">
    <text evidence="2">The sequence shown here is derived from an EMBL/GenBank/DDBJ whole genome shotgun (WGS) entry which is preliminary data.</text>
</comment>
<gene>
    <name evidence="2" type="ORF">DN069_22885</name>
</gene>
<organism evidence="2 3">
    <name type="scientific">Streptacidiphilus pinicola</name>
    <dbReference type="NCBI Taxonomy" id="2219663"/>
    <lineage>
        <taxon>Bacteria</taxon>
        <taxon>Bacillati</taxon>
        <taxon>Actinomycetota</taxon>
        <taxon>Actinomycetes</taxon>
        <taxon>Kitasatosporales</taxon>
        <taxon>Streptomycetaceae</taxon>
        <taxon>Streptacidiphilus</taxon>
    </lineage>
</organism>
<accession>A0A2X0IIE3</accession>
<name>A0A2X0IIE3_9ACTN</name>
<reference evidence="2 3" key="1">
    <citation type="submission" date="2018-06" db="EMBL/GenBank/DDBJ databases">
        <title>Streptacidiphilus pinicola sp. nov., isolated from pine grove soil.</title>
        <authorList>
            <person name="Roh S.G."/>
            <person name="Park S."/>
            <person name="Kim M.-K."/>
            <person name="Yun B.-R."/>
            <person name="Park J."/>
            <person name="Kim M.J."/>
            <person name="Kim Y.S."/>
            <person name="Kim S.B."/>
        </authorList>
    </citation>
    <scope>NUCLEOTIDE SEQUENCE [LARGE SCALE GENOMIC DNA]</scope>
    <source>
        <strain evidence="2 3">MMS16-CNU450</strain>
    </source>
</reference>